<dbReference type="GO" id="GO:0003676">
    <property type="term" value="F:nucleic acid binding"/>
    <property type="evidence" value="ECO:0007669"/>
    <property type="project" value="InterPro"/>
</dbReference>
<evidence type="ECO:0000313" key="2">
    <source>
        <dbReference type="EMBL" id="KAK3538044.1"/>
    </source>
</evidence>
<protein>
    <recommendedName>
        <fullName evidence="1">Tc1-like transposase DDE domain-containing protein</fullName>
    </recommendedName>
</protein>
<organism evidence="2 3">
    <name type="scientific">Hemibagrus guttatus</name>
    <dbReference type="NCBI Taxonomy" id="175788"/>
    <lineage>
        <taxon>Eukaryota</taxon>
        <taxon>Metazoa</taxon>
        <taxon>Chordata</taxon>
        <taxon>Craniata</taxon>
        <taxon>Vertebrata</taxon>
        <taxon>Euteleostomi</taxon>
        <taxon>Actinopterygii</taxon>
        <taxon>Neopterygii</taxon>
        <taxon>Teleostei</taxon>
        <taxon>Ostariophysi</taxon>
        <taxon>Siluriformes</taxon>
        <taxon>Bagridae</taxon>
        <taxon>Hemibagrus</taxon>
    </lineage>
</organism>
<dbReference type="EMBL" id="JAUCMX010000008">
    <property type="protein sequence ID" value="KAK3538044.1"/>
    <property type="molecule type" value="Genomic_DNA"/>
</dbReference>
<dbReference type="AlphaFoldDB" id="A0AAE0V3B0"/>
<feature type="non-terminal residue" evidence="2">
    <location>
        <position position="119"/>
    </location>
</feature>
<dbReference type="Gene3D" id="3.30.420.10">
    <property type="entry name" value="Ribonuclease H-like superfamily/Ribonuclease H"/>
    <property type="match status" value="1"/>
</dbReference>
<sequence length="119" mass="13111">VCGHFQQDNALCHKAKMVQEWFDDHNEFEVLTWPPNSPVLNPIEHLWDVLNKIGQKSPIHEGPTSQLTGLKGSAANILMPDTTAHLQGSSGVHAWTGVATANHLSPPIPIFCILNTYTH</sequence>
<evidence type="ECO:0000313" key="3">
    <source>
        <dbReference type="Proteomes" id="UP001274896"/>
    </source>
</evidence>
<dbReference type="InterPro" id="IPR038717">
    <property type="entry name" value="Tc1-like_DDE_dom"/>
</dbReference>
<gene>
    <name evidence="2" type="ORF">QTP70_027398</name>
</gene>
<keyword evidence="3" id="KW-1185">Reference proteome</keyword>
<dbReference type="Pfam" id="PF13358">
    <property type="entry name" value="DDE_3"/>
    <property type="match status" value="1"/>
</dbReference>
<evidence type="ECO:0000259" key="1">
    <source>
        <dbReference type="Pfam" id="PF13358"/>
    </source>
</evidence>
<proteinExistence type="predicted"/>
<feature type="domain" description="Tc1-like transposase DDE" evidence="1">
    <location>
        <begin position="8"/>
        <end position="56"/>
    </location>
</feature>
<comment type="caution">
    <text evidence="2">The sequence shown here is derived from an EMBL/GenBank/DDBJ whole genome shotgun (WGS) entry which is preliminary data.</text>
</comment>
<dbReference type="InterPro" id="IPR036397">
    <property type="entry name" value="RNaseH_sf"/>
</dbReference>
<dbReference type="Proteomes" id="UP001274896">
    <property type="component" value="Unassembled WGS sequence"/>
</dbReference>
<name>A0AAE0V3B0_9TELE</name>
<reference evidence="2" key="1">
    <citation type="submission" date="2023-06" db="EMBL/GenBank/DDBJ databases">
        <title>Male Hemibagrus guttatus genome.</title>
        <authorList>
            <person name="Bian C."/>
        </authorList>
    </citation>
    <scope>NUCLEOTIDE SEQUENCE</scope>
    <source>
        <strain evidence="2">Male_cb2023</strain>
        <tissue evidence="2">Muscle</tissue>
    </source>
</reference>
<accession>A0AAE0V3B0</accession>